<accession>A0ABW5QZA9</accession>
<dbReference type="InterPro" id="IPR041881">
    <property type="entry name" value="PqqD_sf"/>
</dbReference>
<organism evidence="1 2">
    <name type="scientific">Paenibacillus thailandensis</name>
    <dbReference type="NCBI Taxonomy" id="393250"/>
    <lineage>
        <taxon>Bacteria</taxon>
        <taxon>Bacillati</taxon>
        <taxon>Bacillota</taxon>
        <taxon>Bacilli</taxon>
        <taxon>Bacillales</taxon>
        <taxon>Paenibacillaceae</taxon>
        <taxon>Paenibacillus</taxon>
    </lineage>
</organism>
<dbReference type="RefSeq" id="WP_379274266.1">
    <property type="nucleotide sequence ID" value="NZ_JBHUGT010000043.1"/>
</dbReference>
<sequence>MSVNDNAVTELVAQSEGFLVSDMNGEKVMLSIQNGKYYNLGAIGGRIWELMEQPVSVPAIVSRLVSEYDIESDVCEQQVRRFLGQMESEGLVQVKRV</sequence>
<name>A0ABW5QZA9_9BACL</name>
<gene>
    <name evidence="1" type="ORF">ACFSW5_14365</name>
</gene>
<dbReference type="EMBL" id="JBHUMY010000013">
    <property type="protein sequence ID" value="MFD2661435.1"/>
    <property type="molecule type" value="Genomic_DNA"/>
</dbReference>
<dbReference type="InterPro" id="IPR008792">
    <property type="entry name" value="PQQD"/>
</dbReference>
<proteinExistence type="predicted"/>
<dbReference type="NCBIfam" id="NF033536">
    <property type="entry name" value="lasso_PqqD_Bac"/>
    <property type="match status" value="1"/>
</dbReference>
<reference evidence="2" key="1">
    <citation type="journal article" date="2019" name="Int. J. Syst. Evol. Microbiol.">
        <title>The Global Catalogue of Microorganisms (GCM) 10K type strain sequencing project: providing services to taxonomists for standard genome sequencing and annotation.</title>
        <authorList>
            <consortium name="The Broad Institute Genomics Platform"/>
            <consortium name="The Broad Institute Genome Sequencing Center for Infectious Disease"/>
            <person name="Wu L."/>
            <person name="Ma J."/>
        </authorList>
    </citation>
    <scope>NUCLEOTIDE SEQUENCE [LARGE SCALE GENOMIC DNA]</scope>
    <source>
        <strain evidence="2">TISTR 1827</strain>
    </source>
</reference>
<evidence type="ECO:0000313" key="2">
    <source>
        <dbReference type="Proteomes" id="UP001597493"/>
    </source>
</evidence>
<comment type="caution">
    <text evidence="1">The sequence shown here is derived from an EMBL/GenBank/DDBJ whole genome shotgun (WGS) entry which is preliminary data.</text>
</comment>
<keyword evidence="2" id="KW-1185">Reference proteome</keyword>
<dbReference type="Gene3D" id="1.10.10.1150">
    <property type="entry name" value="Coenzyme PQQ synthesis protein D (PqqD)"/>
    <property type="match status" value="1"/>
</dbReference>
<dbReference type="Proteomes" id="UP001597493">
    <property type="component" value="Unassembled WGS sequence"/>
</dbReference>
<dbReference type="Pfam" id="PF05402">
    <property type="entry name" value="PqqD"/>
    <property type="match status" value="1"/>
</dbReference>
<evidence type="ECO:0000313" key="1">
    <source>
        <dbReference type="EMBL" id="MFD2661435.1"/>
    </source>
</evidence>
<protein>
    <submittedName>
        <fullName evidence="1">Lasso peptide biosynthesis PqqD family chaperone</fullName>
    </submittedName>
</protein>